<dbReference type="InterPro" id="IPR026635">
    <property type="entry name" value="Efm4/METTL10"/>
</dbReference>
<keyword evidence="5" id="KW-0813">Transport</keyword>
<dbReference type="Proteomes" id="UP000320333">
    <property type="component" value="Unassembled WGS sequence"/>
</dbReference>
<dbReference type="GO" id="GO:0016192">
    <property type="term" value="P:vesicle-mediated transport"/>
    <property type="evidence" value="ECO:0007669"/>
    <property type="project" value="UniProtKB-UniRule"/>
</dbReference>
<reference evidence="7 8" key="1">
    <citation type="journal article" date="2019" name="Sci. Rep.">
        <title>Comparative genomics of chytrid fungi reveal insights into the obligate biotrophic and pathogenic lifestyle of Synchytrium endobioticum.</title>
        <authorList>
            <person name="van de Vossenberg B.T.L.H."/>
            <person name="Warris S."/>
            <person name="Nguyen H.D.T."/>
            <person name="van Gent-Pelzer M.P.E."/>
            <person name="Joly D.L."/>
            <person name="van de Geest H.C."/>
            <person name="Bonants P.J.M."/>
            <person name="Smith D.S."/>
            <person name="Levesque C.A."/>
            <person name="van der Lee T.A.J."/>
        </authorList>
    </citation>
    <scope>NUCLEOTIDE SEQUENCE [LARGE SCALE GENOMIC DNA]</scope>
    <source>
        <strain evidence="7 8">CBS 675.73</strain>
    </source>
</reference>
<keyword evidence="8" id="KW-1185">Reference proteome</keyword>
<keyword evidence="4 5" id="KW-0949">S-adenosyl-L-methionine</keyword>
<comment type="similarity">
    <text evidence="5">Belongs to the class I-like SAM-binding methyltransferase superfamily. EFM4 family.</text>
</comment>
<dbReference type="GO" id="GO:0016279">
    <property type="term" value="F:protein-lysine N-methyltransferase activity"/>
    <property type="evidence" value="ECO:0007669"/>
    <property type="project" value="UniProtKB-UniRule"/>
</dbReference>
<dbReference type="GO" id="GO:0032259">
    <property type="term" value="P:methylation"/>
    <property type="evidence" value="ECO:0007669"/>
    <property type="project" value="UniProtKB-KW"/>
</dbReference>
<dbReference type="STRING" id="246404.A0A507FCU9"/>
<dbReference type="EC" id="2.1.1.-" evidence="5"/>
<gene>
    <name evidence="5" type="primary">EFM4</name>
    <name evidence="7" type="ORF">CcCBS67573_g05339</name>
</gene>
<organism evidence="7 8">
    <name type="scientific">Chytriomyces confervae</name>
    <dbReference type="NCBI Taxonomy" id="246404"/>
    <lineage>
        <taxon>Eukaryota</taxon>
        <taxon>Fungi</taxon>
        <taxon>Fungi incertae sedis</taxon>
        <taxon>Chytridiomycota</taxon>
        <taxon>Chytridiomycota incertae sedis</taxon>
        <taxon>Chytridiomycetes</taxon>
        <taxon>Chytridiales</taxon>
        <taxon>Chytriomycetaceae</taxon>
        <taxon>Chytriomyces</taxon>
    </lineage>
</organism>
<comment type="function">
    <text evidence="5">S-adenosyl-L-methionine-dependent protein-lysine N-methyltransferase that mono- and dimethylates elongation factor 1-alpha at 'Lys-316'. May play a role in intracellular transport.</text>
</comment>
<dbReference type="Pfam" id="PF13847">
    <property type="entry name" value="Methyltransf_31"/>
    <property type="match status" value="1"/>
</dbReference>
<dbReference type="EMBL" id="QEAP01000188">
    <property type="protein sequence ID" value="TPX73400.1"/>
    <property type="molecule type" value="Genomic_DNA"/>
</dbReference>
<dbReference type="GO" id="GO:0005737">
    <property type="term" value="C:cytoplasm"/>
    <property type="evidence" value="ECO:0007669"/>
    <property type="project" value="UniProtKB-SubCell"/>
</dbReference>
<evidence type="ECO:0000256" key="2">
    <source>
        <dbReference type="ARBA" id="ARBA00022603"/>
    </source>
</evidence>
<evidence type="ECO:0000256" key="1">
    <source>
        <dbReference type="ARBA" id="ARBA00022490"/>
    </source>
</evidence>
<keyword evidence="1 5" id="KW-0963">Cytoplasm</keyword>
<evidence type="ECO:0000259" key="6">
    <source>
        <dbReference type="Pfam" id="PF13847"/>
    </source>
</evidence>
<comment type="caution">
    <text evidence="7">The sequence shown here is derived from an EMBL/GenBank/DDBJ whole genome shotgun (WGS) entry which is preliminary data.</text>
</comment>
<dbReference type="Gene3D" id="3.40.50.150">
    <property type="entry name" value="Vaccinia Virus protein VP39"/>
    <property type="match status" value="1"/>
</dbReference>
<evidence type="ECO:0000256" key="4">
    <source>
        <dbReference type="ARBA" id="ARBA00022691"/>
    </source>
</evidence>
<evidence type="ECO:0000313" key="8">
    <source>
        <dbReference type="Proteomes" id="UP000320333"/>
    </source>
</evidence>
<comment type="subcellular location">
    <subcellularLocation>
        <location evidence="5">Cytoplasm</location>
    </subcellularLocation>
</comment>
<dbReference type="OrthoDB" id="10069295at2759"/>
<evidence type="ECO:0000256" key="5">
    <source>
        <dbReference type="HAMAP-Rule" id="MF_03188"/>
    </source>
</evidence>
<dbReference type="HAMAP" id="MF_03188">
    <property type="entry name" value="Methyltr_EFM4"/>
    <property type="match status" value="1"/>
</dbReference>
<evidence type="ECO:0000256" key="3">
    <source>
        <dbReference type="ARBA" id="ARBA00022679"/>
    </source>
</evidence>
<dbReference type="InterPro" id="IPR025714">
    <property type="entry name" value="Methyltranfer_dom"/>
</dbReference>
<evidence type="ECO:0000313" key="7">
    <source>
        <dbReference type="EMBL" id="TPX73400.1"/>
    </source>
</evidence>
<dbReference type="SUPFAM" id="SSF53335">
    <property type="entry name" value="S-adenosyl-L-methionine-dependent methyltransferases"/>
    <property type="match status" value="1"/>
</dbReference>
<dbReference type="PANTHER" id="PTHR12843">
    <property type="entry name" value="PROTEIN-LYSINE N-METHYLTRANSFERASE METTL10"/>
    <property type="match status" value="1"/>
</dbReference>
<accession>A0A507FCU9</accession>
<keyword evidence="3 5" id="KW-0808">Transferase</keyword>
<dbReference type="AlphaFoldDB" id="A0A507FCU9"/>
<dbReference type="InterPro" id="IPR029063">
    <property type="entry name" value="SAM-dependent_MTases_sf"/>
</dbReference>
<dbReference type="PANTHER" id="PTHR12843:SF5">
    <property type="entry name" value="EEF1A LYSINE METHYLTRANSFERASE 2"/>
    <property type="match status" value="1"/>
</dbReference>
<dbReference type="CDD" id="cd02440">
    <property type="entry name" value="AdoMet_MTases"/>
    <property type="match status" value="1"/>
</dbReference>
<name>A0A507FCU9_9FUNG</name>
<keyword evidence="2 5" id="KW-0489">Methyltransferase</keyword>
<protein>
    <recommendedName>
        <fullName evidence="5">Protein-lysine N-methyltransferase EFM4</fullName>
        <ecNumber evidence="5">2.1.1.-</ecNumber>
    </recommendedName>
    <alternativeName>
        <fullName evidence="5">Elongation factor methyltransferase 4</fullName>
    </alternativeName>
</protein>
<proteinExistence type="inferred from homology"/>
<feature type="domain" description="Methyltransferase" evidence="6">
    <location>
        <begin position="178"/>
        <end position="327"/>
    </location>
</feature>
<sequence length="355" mass="38186">MEAIEAQLATLAARIEAEEAECDCGGTANSSAQSAVRMWYPNLNGLAAKKVALIAQKTAHINVEAARIKSEGELETALVNERAVHAGAANATPAISAAAEIAEIVLAAVNIFPLYFMSETIAPDFEASKLGTKSHWDEVYEREITNFEDHGDIGEIWFGEVPVVKMMDWVESNCTDVDVKTIDLGCGNGHILFEMSELGYTNLTGVDYSAASITLAQKIHANSHADASIEFEALDFMPFSPTNPPPEKYNATFQLAVDKGTFDAISLANGVVEGEDGVAVNAFDRAKVASKYAEAVACILESGGKLLITSCNWTEAELVEGFKAHFAFHSRKKYPTYTFGGVEGQQVVTVAFTKI</sequence>